<comment type="caution">
    <text evidence="1">The sequence shown here is derived from an EMBL/GenBank/DDBJ whole genome shotgun (WGS) entry which is preliminary data.</text>
</comment>
<dbReference type="EMBL" id="MU864982">
    <property type="protein sequence ID" value="KAK4461877.1"/>
    <property type="molecule type" value="Genomic_DNA"/>
</dbReference>
<dbReference type="Proteomes" id="UP001321749">
    <property type="component" value="Unassembled WGS sequence"/>
</dbReference>
<sequence>MDPEAGYDEIWISKTCHVQTAEQRFGPHVREGIDAFLTEVPGAGEFEDSDDEEPWPVTTWAFQPDMATANNWNIFFDHDPAPHRPEEAGFPRIARYRCNLTTLSQRYDLYFAAYQDKIYVYRPQRAPRILPPPCLVLHPGRTRLSRYAPGHVDRRFAHQINHIAVGTLGDVEIVAFVYDDGDVAAYYTHMIVNHISSTDESGRRPPIPSSQLIPQPFFHDNVGISAWGLAIHTKSRLIAVSSNKHEVTVYAFALTRSPARSVDSQESERSPLTWSGQTALELEKHVKSRTRTWKIVLPLGINGNNIPSIAFVEDDQGCAEKVAAQDIYGQTWLLNIWKIGAQPTCCPTSTDRLSPRYKGWGVLILPDSSFKHTKTVREALGVPSNELIEPGPSPYCDDMLDNTCSLFYIKQLAVDPETVLQNRSARPGWDYVRTHREGFIQQTAVMDDSSSEDSAASLIPDSDDEAGWNEVAAMAAGTGAGDVAAMTAQETSNEHTRWAALTTTEAPKGSALEDLSEDVQLRREIIPLFGETQAFDETAGRLIFPGKDRSKRVRPVAFSYAKKELSESTIKDICIFRSTLTDLELVPLDKTPGLVCKYVLTFHDHLNRRNGPFNFNRIHSERINMLLHIPELCLVVAGSPCGRVALITLTKTRRKVHGGMTLKRGFRVDRVLPRKAEEDQRLRPWCELIGIAMSQVPSARARSLDLGPQSQTATYRLILHYLDHTILMYNIERTRDGKDDLLIF</sequence>
<evidence type="ECO:0000313" key="1">
    <source>
        <dbReference type="EMBL" id="KAK4461877.1"/>
    </source>
</evidence>
<gene>
    <name evidence="1" type="ORF">QBC42DRAFT_226394</name>
</gene>
<proteinExistence type="predicted"/>
<reference evidence="1" key="2">
    <citation type="submission" date="2023-06" db="EMBL/GenBank/DDBJ databases">
        <authorList>
            <consortium name="Lawrence Berkeley National Laboratory"/>
            <person name="Mondo S.J."/>
            <person name="Hensen N."/>
            <person name="Bonometti L."/>
            <person name="Westerberg I."/>
            <person name="Brannstrom I.O."/>
            <person name="Guillou S."/>
            <person name="Cros-Aarteil S."/>
            <person name="Calhoun S."/>
            <person name="Haridas S."/>
            <person name="Kuo A."/>
            <person name="Pangilinan J."/>
            <person name="Riley R."/>
            <person name="Labutti K."/>
            <person name="Andreopoulos B."/>
            <person name="Lipzen A."/>
            <person name="Chen C."/>
            <person name="Yanf M."/>
            <person name="Daum C."/>
            <person name="Ng V."/>
            <person name="Clum A."/>
            <person name="Steindorff A."/>
            <person name="Ohm R."/>
            <person name="Martin F."/>
            <person name="Silar P."/>
            <person name="Natvig D."/>
            <person name="Lalanne C."/>
            <person name="Gautier V."/>
            <person name="Ament-Velasquez S.L."/>
            <person name="Kruys A."/>
            <person name="Hutchinson M.I."/>
            <person name="Powell A.J."/>
            <person name="Barry K."/>
            <person name="Miller A.N."/>
            <person name="Grigoriev I.V."/>
            <person name="Debuchy R."/>
            <person name="Gladieux P."/>
            <person name="Thoren M.H."/>
            <person name="Johannesson H."/>
        </authorList>
    </citation>
    <scope>NUCLEOTIDE SEQUENCE</scope>
    <source>
        <strain evidence="1">PSN324</strain>
    </source>
</reference>
<protein>
    <submittedName>
        <fullName evidence="1">Uncharacterized protein</fullName>
    </submittedName>
</protein>
<evidence type="ECO:0000313" key="2">
    <source>
        <dbReference type="Proteomes" id="UP001321749"/>
    </source>
</evidence>
<keyword evidence="2" id="KW-1185">Reference proteome</keyword>
<organism evidence="1 2">
    <name type="scientific">Cladorrhinum samala</name>
    <dbReference type="NCBI Taxonomy" id="585594"/>
    <lineage>
        <taxon>Eukaryota</taxon>
        <taxon>Fungi</taxon>
        <taxon>Dikarya</taxon>
        <taxon>Ascomycota</taxon>
        <taxon>Pezizomycotina</taxon>
        <taxon>Sordariomycetes</taxon>
        <taxon>Sordariomycetidae</taxon>
        <taxon>Sordariales</taxon>
        <taxon>Podosporaceae</taxon>
        <taxon>Cladorrhinum</taxon>
    </lineage>
</organism>
<name>A0AAV9HMM9_9PEZI</name>
<dbReference type="Pfam" id="PF08728">
    <property type="entry name" value="CRT10"/>
    <property type="match status" value="1"/>
</dbReference>
<dbReference type="InterPro" id="IPR014839">
    <property type="entry name" value="Crt10"/>
</dbReference>
<reference evidence="1" key="1">
    <citation type="journal article" date="2023" name="Mol. Phylogenet. Evol.">
        <title>Genome-scale phylogeny and comparative genomics of the fungal order Sordariales.</title>
        <authorList>
            <person name="Hensen N."/>
            <person name="Bonometti L."/>
            <person name="Westerberg I."/>
            <person name="Brannstrom I.O."/>
            <person name="Guillou S."/>
            <person name="Cros-Aarteil S."/>
            <person name="Calhoun S."/>
            <person name="Haridas S."/>
            <person name="Kuo A."/>
            <person name="Mondo S."/>
            <person name="Pangilinan J."/>
            <person name="Riley R."/>
            <person name="LaButti K."/>
            <person name="Andreopoulos B."/>
            <person name="Lipzen A."/>
            <person name="Chen C."/>
            <person name="Yan M."/>
            <person name="Daum C."/>
            <person name="Ng V."/>
            <person name="Clum A."/>
            <person name="Steindorff A."/>
            <person name="Ohm R.A."/>
            <person name="Martin F."/>
            <person name="Silar P."/>
            <person name="Natvig D.O."/>
            <person name="Lalanne C."/>
            <person name="Gautier V."/>
            <person name="Ament-Velasquez S.L."/>
            <person name="Kruys A."/>
            <person name="Hutchinson M.I."/>
            <person name="Powell A.J."/>
            <person name="Barry K."/>
            <person name="Miller A.N."/>
            <person name="Grigoriev I.V."/>
            <person name="Debuchy R."/>
            <person name="Gladieux P."/>
            <person name="Hiltunen Thoren M."/>
            <person name="Johannesson H."/>
        </authorList>
    </citation>
    <scope>NUCLEOTIDE SEQUENCE</scope>
    <source>
        <strain evidence="1">PSN324</strain>
    </source>
</reference>
<accession>A0AAV9HMM9</accession>
<dbReference type="AlphaFoldDB" id="A0AAV9HMM9"/>